<evidence type="ECO:0000256" key="2">
    <source>
        <dbReference type="SAM" id="SignalP"/>
    </source>
</evidence>
<name>A0A942TGK7_9BACI</name>
<keyword evidence="4" id="KW-1185">Reference proteome</keyword>
<feature type="chain" id="PRO_5039570342" description="Lipoprotein" evidence="2">
    <location>
        <begin position="30"/>
        <end position="285"/>
    </location>
</feature>
<proteinExistence type="predicted"/>
<feature type="region of interest" description="Disordered" evidence="1">
    <location>
        <begin position="29"/>
        <end position="73"/>
    </location>
</feature>
<evidence type="ECO:0008006" key="5">
    <source>
        <dbReference type="Google" id="ProtNLM"/>
    </source>
</evidence>
<evidence type="ECO:0000313" key="4">
    <source>
        <dbReference type="Proteomes" id="UP000681414"/>
    </source>
</evidence>
<feature type="signal peptide" evidence="2">
    <location>
        <begin position="1"/>
        <end position="29"/>
    </location>
</feature>
<dbReference type="RefSeq" id="WP_213125531.1">
    <property type="nucleotide sequence ID" value="NZ_JAGYPG010000002.1"/>
</dbReference>
<accession>A0A942TGK7</accession>
<protein>
    <recommendedName>
        <fullName evidence="5">Lipoprotein</fullName>
    </recommendedName>
</protein>
<evidence type="ECO:0000313" key="3">
    <source>
        <dbReference type="EMBL" id="MBS4196396.1"/>
    </source>
</evidence>
<reference evidence="3 4" key="1">
    <citation type="submission" date="2021-05" db="EMBL/GenBank/DDBJ databases">
        <title>Novel Bacillus species.</title>
        <authorList>
            <person name="Liu G."/>
        </authorList>
    </citation>
    <scope>NUCLEOTIDE SEQUENCE [LARGE SCALE GENOMIC DNA]</scope>
    <source>
        <strain evidence="4">FJAT-49780</strain>
    </source>
</reference>
<evidence type="ECO:0000256" key="1">
    <source>
        <dbReference type="SAM" id="MobiDB-lite"/>
    </source>
</evidence>
<dbReference type="Proteomes" id="UP000681414">
    <property type="component" value="Unassembled WGS sequence"/>
</dbReference>
<comment type="caution">
    <text evidence="3">The sequence shown here is derived from an EMBL/GenBank/DDBJ whole genome shotgun (WGS) entry which is preliminary data.</text>
</comment>
<keyword evidence="2" id="KW-0732">Signal</keyword>
<feature type="compositionally biased region" description="Basic and acidic residues" evidence="1">
    <location>
        <begin position="42"/>
        <end position="67"/>
    </location>
</feature>
<organism evidence="3 4">
    <name type="scientific">Lederbergia citri</name>
    <dbReference type="NCBI Taxonomy" id="2833580"/>
    <lineage>
        <taxon>Bacteria</taxon>
        <taxon>Bacillati</taxon>
        <taxon>Bacillota</taxon>
        <taxon>Bacilli</taxon>
        <taxon>Bacillales</taxon>
        <taxon>Bacillaceae</taxon>
        <taxon>Lederbergia</taxon>
    </lineage>
</organism>
<dbReference type="PROSITE" id="PS51257">
    <property type="entry name" value="PROKAR_LIPOPROTEIN"/>
    <property type="match status" value="1"/>
</dbReference>
<sequence length="285" mass="32009">MSKRKPKLLNKLFLMFATFLMFVSISGCSKSEGNGGTEETDPVSKEEEKETPPKKDDETTPPKKDEPADLAIPPVADGMTKYLEVKRKAYEMLDTMMDTISVQNPMVSITLMGLFSTDIPLAPLASLSNVPKSGQNVWEGPLMNQDSKGHVELKGDICTFNLEMKSEEEEIQNMIISGEYDTKTESLQASFSVDGKETMVFEYVPSGSGYASQVFNKENEETTLIKQVFNENALYIGVFKDSSKQDSIYKQNVEFSEDFVKNDFLMIAIENGKGYTIIENEKYEY</sequence>
<dbReference type="EMBL" id="JAGYPG010000002">
    <property type="protein sequence ID" value="MBS4196396.1"/>
    <property type="molecule type" value="Genomic_DNA"/>
</dbReference>
<gene>
    <name evidence="3" type="ORF">KHA97_15120</name>
</gene>
<dbReference type="AlphaFoldDB" id="A0A942TGK7"/>